<sequence length="323" mass="35661">MKYTHMKIVALDGYAANPGDLSWDELKTLGDCTIYDRTAPEQVLERATGAEILLTNKVVLTAEHMAALPDLKYIGVLATGYNIVDVAAARERGIIVTNIPAYSTPSVAQMVFAHLLNIAQQVQHHAEEVRRGRWTASKDFCFWDTPLLELRGMKIGIVGLGHTGYNTARIAIGFGMDVYAYTSKSPFQLPPEIKKRELDDLFRECDVVSLHCPLTDETRELVNARRLRLMKPGAILINTGRGPLINEQDLADALNSGALYAAGLDVLSQEPPRADNPLLTARNCYITPHIAWASTAARERLMHVLLDNVKGYLSGKVINNVAR</sequence>
<evidence type="ECO:0000256" key="1">
    <source>
        <dbReference type="ARBA" id="ARBA00005854"/>
    </source>
</evidence>
<dbReference type="Gene3D" id="3.40.50.720">
    <property type="entry name" value="NAD(P)-binding Rossmann-like Domain"/>
    <property type="match status" value="2"/>
</dbReference>
<keyword evidence="2" id="KW-0560">Oxidoreductase</keyword>
<dbReference type="GO" id="GO:0016616">
    <property type="term" value="F:oxidoreductase activity, acting on the CH-OH group of donors, NAD or NADP as acceptor"/>
    <property type="evidence" value="ECO:0007669"/>
    <property type="project" value="InterPro"/>
</dbReference>
<dbReference type="InterPro" id="IPR029753">
    <property type="entry name" value="D-isomer_DH_CS"/>
</dbReference>
<comment type="caution">
    <text evidence="6">The sequence shown here is derived from an EMBL/GenBank/DDBJ whole genome shotgun (WGS) entry which is preliminary data.</text>
</comment>
<dbReference type="EMBL" id="AMCI01008865">
    <property type="protein sequence ID" value="EJW90388.1"/>
    <property type="molecule type" value="Genomic_DNA"/>
</dbReference>
<dbReference type="InterPro" id="IPR006140">
    <property type="entry name" value="D-isomer_DH_NAD-bd"/>
</dbReference>
<dbReference type="GO" id="GO:0051287">
    <property type="term" value="F:NAD binding"/>
    <property type="evidence" value="ECO:0007669"/>
    <property type="project" value="InterPro"/>
</dbReference>
<dbReference type="Pfam" id="PF02826">
    <property type="entry name" value="2-Hacid_dh_C"/>
    <property type="match status" value="1"/>
</dbReference>
<gene>
    <name evidence="6" type="ORF">EVA_21493</name>
</gene>
<organism evidence="6">
    <name type="scientific">gut metagenome</name>
    <dbReference type="NCBI Taxonomy" id="749906"/>
    <lineage>
        <taxon>unclassified sequences</taxon>
        <taxon>metagenomes</taxon>
        <taxon>organismal metagenomes</taxon>
    </lineage>
</organism>
<dbReference type="PROSITE" id="PS00670">
    <property type="entry name" value="D_2_HYDROXYACID_DH_2"/>
    <property type="match status" value="1"/>
</dbReference>
<dbReference type="PANTHER" id="PTHR43761:SF1">
    <property type="entry name" value="D-ISOMER SPECIFIC 2-HYDROXYACID DEHYDROGENASE CATALYTIC DOMAIN-CONTAINING PROTEIN-RELATED"/>
    <property type="match status" value="1"/>
</dbReference>
<evidence type="ECO:0000256" key="2">
    <source>
        <dbReference type="ARBA" id="ARBA00023002"/>
    </source>
</evidence>
<evidence type="ECO:0000256" key="3">
    <source>
        <dbReference type="ARBA" id="ARBA00023027"/>
    </source>
</evidence>
<feature type="domain" description="D-isomer specific 2-hydroxyacid dehydrogenase catalytic" evidence="4">
    <location>
        <begin position="26"/>
        <end position="321"/>
    </location>
</feature>
<accession>J9F7F3</accession>
<comment type="similarity">
    <text evidence="1">Belongs to the D-isomer specific 2-hydroxyacid dehydrogenase family.</text>
</comment>
<dbReference type="SUPFAM" id="SSF51735">
    <property type="entry name" value="NAD(P)-binding Rossmann-fold domains"/>
    <property type="match status" value="1"/>
</dbReference>
<name>J9F7F3_9ZZZZ</name>
<keyword evidence="3" id="KW-0520">NAD</keyword>
<dbReference type="FunFam" id="3.40.50.720:FF:000203">
    <property type="entry name" value="D-3-phosphoglycerate dehydrogenase (SerA)"/>
    <property type="match status" value="1"/>
</dbReference>
<dbReference type="InterPro" id="IPR036291">
    <property type="entry name" value="NAD(P)-bd_dom_sf"/>
</dbReference>
<evidence type="ECO:0000313" key="6">
    <source>
        <dbReference type="EMBL" id="EJW90388.1"/>
    </source>
</evidence>
<dbReference type="Pfam" id="PF00389">
    <property type="entry name" value="2-Hacid_dh"/>
    <property type="match status" value="1"/>
</dbReference>
<proteinExistence type="inferred from homology"/>
<evidence type="ECO:0000259" key="4">
    <source>
        <dbReference type="Pfam" id="PF00389"/>
    </source>
</evidence>
<evidence type="ECO:0000259" key="5">
    <source>
        <dbReference type="Pfam" id="PF02826"/>
    </source>
</evidence>
<dbReference type="InterPro" id="IPR050418">
    <property type="entry name" value="D-iso_2-hydroxyacid_DH_PdxB"/>
</dbReference>
<dbReference type="AlphaFoldDB" id="J9F7F3"/>
<dbReference type="CDD" id="cd12162">
    <property type="entry name" value="2-Hacid_dh_4"/>
    <property type="match status" value="1"/>
</dbReference>
<dbReference type="PANTHER" id="PTHR43761">
    <property type="entry name" value="D-ISOMER SPECIFIC 2-HYDROXYACID DEHYDROGENASE FAMILY PROTEIN (AFU_ORTHOLOGUE AFUA_1G13630)"/>
    <property type="match status" value="1"/>
</dbReference>
<dbReference type="PROSITE" id="PS00671">
    <property type="entry name" value="D_2_HYDROXYACID_DH_3"/>
    <property type="match status" value="1"/>
</dbReference>
<dbReference type="InterPro" id="IPR006139">
    <property type="entry name" value="D-isomer_2_OHA_DH_cat_dom"/>
</dbReference>
<reference evidence="6" key="1">
    <citation type="journal article" date="2012" name="PLoS ONE">
        <title>Gene sets for utilization of primary and secondary nutrition supplies in the distal gut of endangered iberian lynx.</title>
        <authorList>
            <person name="Alcaide M."/>
            <person name="Messina E."/>
            <person name="Richter M."/>
            <person name="Bargiela R."/>
            <person name="Peplies J."/>
            <person name="Huws S.A."/>
            <person name="Newbold C.J."/>
            <person name="Golyshin P.N."/>
            <person name="Simon M.A."/>
            <person name="Lopez G."/>
            <person name="Yakimov M.M."/>
            <person name="Ferrer M."/>
        </authorList>
    </citation>
    <scope>NUCLEOTIDE SEQUENCE</scope>
</reference>
<protein>
    <submittedName>
        <fullName evidence="6">Glycerate dehydrogenase</fullName>
    </submittedName>
</protein>
<dbReference type="SUPFAM" id="SSF52283">
    <property type="entry name" value="Formate/glycerate dehydrogenase catalytic domain-like"/>
    <property type="match status" value="1"/>
</dbReference>
<feature type="domain" description="D-isomer specific 2-hydroxyacid dehydrogenase NAD-binding" evidence="5">
    <location>
        <begin position="112"/>
        <end position="291"/>
    </location>
</feature>